<dbReference type="Proteomes" id="UP000735302">
    <property type="component" value="Unassembled WGS sequence"/>
</dbReference>
<comment type="caution">
    <text evidence="1">The sequence shown here is derived from an EMBL/GenBank/DDBJ whole genome shotgun (WGS) entry which is preliminary data.</text>
</comment>
<dbReference type="AlphaFoldDB" id="A0AAV4CGF4"/>
<proteinExistence type="predicted"/>
<organism evidence="1 2">
    <name type="scientific">Plakobranchus ocellatus</name>
    <dbReference type="NCBI Taxonomy" id="259542"/>
    <lineage>
        <taxon>Eukaryota</taxon>
        <taxon>Metazoa</taxon>
        <taxon>Spiralia</taxon>
        <taxon>Lophotrochozoa</taxon>
        <taxon>Mollusca</taxon>
        <taxon>Gastropoda</taxon>
        <taxon>Heterobranchia</taxon>
        <taxon>Euthyneura</taxon>
        <taxon>Panpulmonata</taxon>
        <taxon>Sacoglossa</taxon>
        <taxon>Placobranchoidea</taxon>
        <taxon>Plakobranchidae</taxon>
        <taxon>Plakobranchus</taxon>
    </lineage>
</organism>
<keyword evidence="2" id="KW-1185">Reference proteome</keyword>
<evidence type="ECO:0000313" key="1">
    <source>
        <dbReference type="EMBL" id="GFO30687.1"/>
    </source>
</evidence>
<evidence type="ECO:0000313" key="2">
    <source>
        <dbReference type="Proteomes" id="UP000735302"/>
    </source>
</evidence>
<gene>
    <name evidence="1" type="ORF">PoB_005719200</name>
</gene>
<protein>
    <submittedName>
        <fullName evidence="1">Uncharacterized protein</fullName>
    </submittedName>
</protein>
<sequence length="144" mass="16057">MRLSFQQSAHASNSFQDYDLWELVSSNDIQNTLESAYLEAYAFSILSGSLNLELVIMKRMPSPKLSPRHNPISKINTNLNNNPYPIPNPNPSPYTISYPNPCHISIISHNRTLILTVILTLTPAQAQTQALALAQTLTLTLHQS</sequence>
<name>A0AAV4CGF4_9GAST</name>
<accession>A0AAV4CGF4</accession>
<reference evidence="1 2" key="1">
    <citation type="journal article" date="2021" name="Elife">
        <title>Chloroplast acquisition without the gene transfer in kleptoplastic sea slugs, Plakobranchus ocellatus.</title>
        <authorList>
            <person name="Maeda T."/>
            <person name="Takahashi S."/>
            <person name="Yoshida T."/>
            <person name="Shimamura S."/>
            <person name="Takaki Y."/>
            <person name="Nagai Y."/>
            <person name="Toyoda A."/>
            <person name="Suzuki Y."/>
            <person name="Arimoto A."/>
            <person name="Ishii H."/>
            <person name="Satoh N."/>
            <person name="Nishiyama T."/>
            <person name="Hasebe M."/>
            <person name="Maruyama T."/>
            <person name="Minagawa J."/>
            <person name="Obokata J."/>
            <person name="Shigenobu S."/>
        </authorList>
    </citation>
    <scope>NUCLEOTIDE SEQUENCE [LARGE SCALE GENOMIC DNA]</scope>
</reference>
<dbReference type="EMBL" id="BLXT01006256">
    <property type="protein sequence ID" value="GFO30687.1"/>
    <property type="molecule type" value="Genomic_DNA"/>
</dbReference>